<dbReference type="AlphaFoldDB" id="A0AA37CY57"/>
<comment type="caution">
    <text evidence="3">The sequence shown here is derived from an EMBL/GenBank/DDBJ whole genome shotgun (WGS) entry which is preliminary data.</text>
</comment>
<sequence length="301" mass="33713">MGRLYRPHGYSLFFASELDKLTLSDESGRAFPLTSASKQALYAIPGALVQRFEFDPFTLELELCYGDARTALVRTRLINHTDAPLTLKLNWQGELLNQWDANKTVAEQYPAWTRIISQTERGVAFQFGKLRSTWNIMQSGSASYRIDRTLPSRTTLDEQGLGYVSEASLTLAAKGQQDIYTLQSYVHSSADASRFEQSRQALLARPRQPFRRRHPPLGGLPGARPLQSGDPGVGAAHRGQGDGDPQRQLALPRRRHPARRGHPLQHRPLVRRGLGLGQLEARLCHGPLQPRGSQEQRARHV</sequence>
<dbReference type="Pfam" id="PF21152">
    <property type="entry name" value="YgjK_N"/>
    <property type="match status" value="1"/>
</dbReference>
<protein>
    <recommendedName>
        <fullName evidence="2">Glucosidase YgjK N-terminal domain-containing protein</fullName>
    </recommendedName>
</protein>
<dbReference type="EMBL" id="BPNN01000043">
    <property type="protein sequence ID" value="GJA64214.1"/>
    <property type="molecule type" value="Genomic_DNA"/>
</dbReference>
<accession>A0AA37CY57</accession>
<evidence type="ECO:0000259" key="2">
    <source>
        <dbReference type="Pfam" id="PF21152"/>
    </source>
</evidence>
<feature type="region of interest" description="Disordered" evidence="1">
    <location>
        <begin position="205"/>
        <end position="264"/>
    </location>
</feature>
<dbReference type="Proteomes" id="UP000886934">
    <property type="component" value="Unassembled WGS sequence"/>
</dbReference>
<gene>
    <name evidence="3" type="ORF">KAM351_28250</name>
</gene>
<dbReference type="Gene3D" id="2.70.98.50">
    <property type="entry name" value="putative glycoside hydrolase family protein from bacillus halodurans"/>
    <property type="match status" value="1"/>
</dbReference>
<reference evidence="3" key="1">
    <citation type="submission" date="2021-07" db="EMBL/GenBank/DDBJ databases">
        <title>Draft genome sequence of carbapenem-resistant Aeromonas spp. in Japan.</title>
        <authorList>
            <person name="Maehana S."/>
            <person name="Suzuki M."/>
            <person name="Kitasato H."/>
        </authorList>
    </citation>
    <scope>NUCLEOTIDE SEQUENCE</scope>
    <source>
        <strain evidence="3">KAM351</strain>
    </source>
</reference>
<evidence type="ECO:0000256" key="1">
    <source>
        <dbReference type="SAM" id="MobiDB-lite"/>
    </source>
</evidence>
<feature type="compositionally biased region" description="Basic residues" evidence="1">
    <location>
        <begin position="252"/>
        <end position="264"/>
    </location>
</feature>
<organism evidence="3 4">
    <name type="scientific">Aeromonas caviae</name>
    <name type="common">Aeromonas punctata</name>
    <dbReference type="NCBI Taxonomy" id="648"/>
    <lineage>
        <taxon>Bacteria</taxon>
        <taxon>Pseudomonadati</taxon>
        <taxon>Pseudomonadota</taxon>
        <taxon>Gammaproteobacteria</taxon>
        <taxon>Aeromonadales</taxon>
        <taxon>Aeromonadaceae</taxon>
        <taxon>Aeromonas</taxon>
    </lineage>
</organism>
<proteinExistence type="predicted"/>
<feature type="domain" description="Glucosidase YgjK N-terminal" evidence="2">
    <location>
        <begin position="9"/>
        <end position="208"/>
    </location>
</feature>
<evidence type="ECO:0000313" key="4">
    <source>
        <dbReference type="Proteomes" id="UP000886934"/>
    </source>
</evidence>
<name>A0AA37CY57_AERCA</name>
<dbReference type="InterPro" id="IPR048450">
    <property type="entry name" value="YgjK_N"/>
</dbReference>
<evidence type="ECO:0000313" key="3">
    <source>
        <dbReference type="EMBL" id="GJA64214.1"/>
    </source>
</evidence>